<dbReference type="Pfam" id="PF04542">
    <property type="entry name" value="Sigma70_r2"/>
    <property type="match status" value="1"/>
</dbReference>
<dbReference type="STRING" id="1805281.AUJ77_02990"/>
<feature type="domain" description="RNA polymerase sigma factor 70 region 4 type 2" evidence="7">
    <location>
        <begin position="128"/>
        <end position="176"/>
    </location>
</feature>
<dbReference type="GO" id="GO:0003677">
    <property type="term" value="F:DNA binding"/>
    <property type="evidence" value="ECO:0007669"/>
    <property type="project" value="UniProtKB-KW"/>
</dbReference>
<evidence type="ECO:0000313" key="9">
    <source>
        <dbReference type="Proteomes" id="UP000181992"/>
    </source>
</evidence>
<evidence type="ECO:0000256" key="1">
    <source>
        <dbReference type="ARBA" id="ARBA00010641"/>
    </source>
</evidence>
<sequence>MENNDQQLVVEYLAGNKQALTELIGRHLSLVYRYAFRLTRDTESAEDVTQETLVKMWRSIKKYNPQQNFRTWLLSIAHNTALDILRKRKDFIFSELGNEEGQGFSEMIADPAPLAPEIFARAEQEKLLNHALEQLPISSREIVALYHESGLTFAEIGVILNKPLNTVKSQYRRVLLSLRKILKEQKVGLN</sequence>
<keyword evidence="3" id="KW-0731">Sigma factor</keyword>
<dbReference type="Gene3D" id="1.10.1740.10">
    <property type="match status" value="1"/>
</dbReference>
<gene>
    <name evidence="8" type="ORF">AUJ77_02990</name>
</gene>
<dbReference type="InterPro" id="IPR014284">
    <property type="entry name" value="RNA_pol_sigma-70_dom"/>
</dbReference>
<proteinExistence type="inferred from homology"/>
<dbReference type="InterPro" id="IPR036388">
    <property type="entry name" value="WH-like_DNA-bd_sf"/>
</dbReference>
<dbReference type="PANTHER" id="PTHR43133:SF8">
    <property type="entry name" value="RNA POLYMERASE SIGMA FACTOR HI_1459-RELATED"/>
    <property type="match status" value="1"/>
</dbReference>
<evidence type="ECO:0000313" key="8">
    <source>
        <dbReference type="EMBL" id="OIO30515.1"/>
    </source>
</evidence>
<organism evidence="8 9">
    <name type="scientific">Candidatus Nomurabacteria bacterium CG1_02_43_90</name>
    <dbReference type="NCBI Taxonomy" id="1805281"/>
    <lineage>
        <taxon>Bacteria</taxon>
        <taxon>Candidatus Nomuraibacteriota</taxon>
    </lineage>
</organism>
<evidence type="ECO:0000256" key="3">
    <source>
        <dbReference type="ARBA" id="ARBA00023082"/>
    </source>
</evidence>
<keyword evidence="5" id="KW-0804">Transcription</keyword>
<dbReference type="PANTHER" id="PTHR43133">
    <property type="entry name" value="RNA POLYMERASE ECF-TYPE SIGMA FACTO"/>
    <property type="match status" value="1"/>
</dbReference>
<accession>A0A1J4V3F5</accession>
<protein>
    <recommendedName>
        <fullName evidence="10">RNA polymerase sigma factor</fullName>
    </recommendedName>
</protein>
<feature type="domain" description="RNA polymerase sigma-70 region 2" evidence="6">
    <location>
        <begin position="23"/>
        <end position="89"/>
    </location>
</feature>
<evidence type="ECO:0000256" key="5">
    <source>
        <dbReference type="ARBA" id="ARBA00023163"/>
    </source>
</evidence>
<dbReference type="InterPro" id="IPR013325">
    <property type="entry name" value="RNA_pol_sigma_r2"/>
</dbReference>
<dbReference type="SUPFAM" id="SSF88946">
    <property type="entry name" value="Sigma2 domain of RNA polymerase sigma factors"/>
    <property type="match status" value="1"/>
</dbReference>
<dbReference type="Gene3D" id="1.10.10.10">
    <property type="entry name" value="Winged helix-like DNA-binding domain superfamily/Winged helix DNA-binding domain"/>
    <property type="match status" value="1"/>
</dbReference>
<dbReference type="InterPro" id="IPR013249">
    <property type="entry name" value="RNA_pol_sigma70_r4_t2"/>
</dbReference>
<dbReference type="Proteomes" id="UP000181992">
    <property type="component" value="Unassembled WGS sequence"/>
</dbReference>
<evidence type="ECO:0000256" key="2">
    <source>
        <dbReference type="ARBA" id="ARBA00023015"/>
    </source>
</evidence>
<dbReference type="NCBIfam" id="TIGR02937">
    <property type="entry name" value="sigma70-ECF"/>
    <property type="match status" value="1"/>
</dbReference>
<comment type="caution">
    <text evidence="8">The sequence shown here is derived from an EMBL/GenBank/DDBJ whole genome shotgun (WGS) entry which is preliminary data.</text>
</comment>
<comment type="similarity">
    <text evidence="1">Belongs to the sigma-70 factor family. ECF subfamily.</text>
</comment>
<reference evidence="8 9" key="1">
    <citation type="journal article" date="2016" name="Environ. Microbiol.">
        <title>Genomic resolution of a cold subsurface aquifer community provides metabolic insights for novel microbes adapted to high CO concentrations.</title>
        <authorList>
            <person name="Probst A.J."/>
            <person name="Castelle C.J."/>
            <person name="Singh A."/>
            <person name="Brown C.T."/>
            <person name="Anantharaman K."/>
            <person name="Sharon I."/>
            <person name="Hug L.A."/>
            <person name="Burstein D."/>
            <person name="Emerson J.B."/>
            <person name="Thomas B.C."/>
            <person name="Banfield J.F."/>
        </authorList>
    </citation>
    <scope>NUCLEOTIDE SEQUENCE [LARGE SCALE GENOMIC DNA]</scope>
    <source>
        <strain evidence="8">CG1_02_43_90</strain>
    </source>
</reference>
<dbReference type="InterPro" id="IPR013324">
    <property type="entry name" value="RNA_pol_sigma_r3/r4-like"/>
</dbReference>
<dbReference type="GO" id="GO:0016987">
    <property type="term" value="F:sigma factor activity"/>
    <property type="evidence" value="ECO:0007669"/>
    <property type="project" value="UniProtKB-KW"/>
</dbReference>
<evidence type="ECO:0000256" key="4">
    <source>
        <dbReference type="ARBA" id="ARBA00023125"/>
    </source>
</evidence>
<evidence type="ECO:0000259" key="7">
    <source>
        <dbReference type="Pfam" id="PF08281"/>
    </source>
</evidence>
<evidence type="ECO:0008006" key="10">
    <source>
        <dbReference type="Google" id="ProtNLM"/>
    </source>
</evidence>
<keyword evidence="2" id="KW-0805">Transcription regulation</keyword>
<dbReference type="AlphaFoldDB" id="A0A1J4V3F5"/>
<dbReference type="InterPro" id="IPR007627">
    <property type="entry name" value="RNA_pol_sigma70_r2"/>
</dbReference>
<dbReference type="InterPro" id="IPR039425">
    <property type="entry name" value="RNA_pol_sigma-70-like"/>
</dbReference>
<dbReference type="EMBL" id="MNVN01000016">
    <property type="protein sequence ID" value="OIO30515.1"/>
    <property type="molecule type" value="Genomic_DNA"/>
</dbReference>
<dbReference type="GO" id="GO:0006352">
    <property type="term" value="P:DNA-templated transcription initiation"/>
    <property type="evidence" value="ECO:0007669"/>
    <property type="project" value="InterPro"/>
</dbReference>
<dbReference type="SUPFAM" id="SSF88659">
    <property type="entry name" value="Sigma3 and sigma4 domains of RNA polymerase sigma factors"/>
    <property type="match status" value="1"/>
</dbReference>
<evidence type="ECO:0000259" key="6">
    <source>
        <dbReference type="Pfam" id="PF04542"/>
    </source>
</evidence>
<dbReference type="Pfam" id="PF08281">
    <property type="entry name" value="Sigma70_r4_2"/>
    <property type="match status" value="1"/>
</dbReference>
<keyword evidence="4" id="KW-0238">DNA-binding</keyword>
<name>A0A1J4V3F5_9BACT</name>